<evidence type="ECO:0000256" key="2">
    <source>
        <dbReference type="ARBA" id="ARBA00004496"/>
    </source>
</evidence>
<evidence type="ECO:0000256" key="14">
    <source>
        <dbReference type="ARBA" id="ARBA00047783"/>
    </source>
</evidence>
<organism evidence="20 21">
    <name type="scientific">Sulfitobacter pontiacus</name>
    <dbReference type="NCBI Taxonomy" id="60137"/>
    <lineage>
        <taxon>Bacteria</taxon>
        <taxon>Pseudomonadati</taxon>
        <taxon>Pseudomonadota</taxon>
        <taxon>Alphaproteobacteria</taxon>
        <taxon>Rhodobacterales</taxon>
        <taxon>Roseobacteraceae</taxon>
        <taxon>Sulfitobacter</taxon>
    </lineage>
</organism>
<comment type="subcellular location">
    <subcellularLocation>
        <location evidence="2 15 17">Cytoplasm</location>
    </subcellularLocation>
</comment>
<dbReference type="GO" id="GO:0052906">
    <property type="term" value="F:tRNA (guanine(37)-N1)-methyltransferase activity"/>
    <property type="evidence" value="ECO:0007669"/>
    <property type="project" value="UniProtKB-UniRule"/>
</dbReference>
<dbReference type="NCBIfam" id="NF000648">
    <property type="entry name" value="PRK00026.1"/>
    <property type="match status" value="1"/>
</dbReference>
<evidence type="ECO:0000256" key="13">
    <source>
        <dbReference type="ARBA" id="ARBA00033392"/>
    </source>
</evidence>
<gene>
    <name evidence="15" type="primary">trmD</name>
    <name evidence="20" type="ORF">SAMN04488041_10871</name>
</gene>
<evidence type="ECO:0000256" key="18">
    <source>
        <dbReference type="SAM" id="MobiDB-lite"/>
    </source>
</evidence>
<feature type="binding site" evidence="15 16">
    <location>
        <position position="145"/>
    </location>
    <ligand>
        <name>S-adenosyl-L-methionine</name>
        <dbReference type="ChEBI" id="CHEBI:59789"/>
    </ligand>
</feature>
<protein>
    <recommendedName>
        <fullName evidence="6 15">tRNA (guanine-N(1)-)-methyltransferase</fullName>
        <ecNumber evidence="5 15">2.1.1.228</ecNumber>
    </recommendedName>
    <alternativeName>
        <fullName evidence="12 15">M1G-methyltransferase</fullName>
    </alternativeName>
    <alternativeName>
        <fullName evidence="13 15">tRNA [GM37] methyltransferase</fullName>
    </alternativeName>
</protein>
<proteinExistence type="inferred from homology"/>
<evidence type="ECO:0000313" key="20">
    <source>
        <dbReference type="EMBL" id="SDX51181.1"/>
    </source>
</evidence>
<sequence length="263" mass="28774">MSTPSRSHGRQSVRPTFKPRELMQDTPDYAGVWRAEIVTLFPELFPGVLGASLTGRALQEGTWQLRTHDLRGYGVGKHRNVDDTPAGGGAGMVMRADVVGPAIEDAMAGAAGRWPILYMSPRGRRFDQAMAQDLATCSGVTILCGRFEGVDERVIDHYGITEVSLGDFVMTGGELAAQAMIDATVRLLPGVLGNADSVVEESHSSGLLEHPQYTRPAEWKDRPIPPVLMSGNHGEIAKWRQAQSETLTEQRRPDMWATYTSKK</sequence>
<comment type="catalytic activity">
    <reaction evidence="14 15 17">
        <text>guanosine(37) in tRNA + S-adenosyl-L-methionine = N(1)-methylguanosine(37) in tRNA + S-adenosyl-L-homocysteine + H(+)</text>
        <dbReference type="Rhea" id="RHEA:36899"/>
        <dbReference type="Rhea" id="RHEA-COMP:10145"/>
        <dbReference type="Rhea" id="RHEA-COMP:10147"/>
        <dbReference type="ChEBI" id="CHEBI:15378"/>
        <dbReference type="ChEBI" id="CHEBI:57856"/>
        <dbReference type="ChEBI" id="CHEBI:59789"/>
        <dbReference type="ChEBI" id="CHEBI:73542"/>
        <dbReference type="ChEBI" id="CHEBI:74269"/>
        <dbReference type="EC" id="2.1.1.228"/>
    </reaction>
</comment>
<evidence type="ECO:0000256" key="9">
    <source>
        <dbReference type="ARBA" id="ARBA00022679"/>
    </source>
</evidence>
<evidence type="ECO:0000259" key="19">
    <source>
        <dbReference type="Pfam" id="PF01746"/>
    </source>
</evidence>
<feature type="region of interest" description="Disordered" evidence="18">
    <location>
        <begin position="1"/>
        <end position="21"/>
    </location>
</feature>
<dbReference type="Proteomes" id="UP000183076">
    <property type="component" value="Unassembled WGS sequence"/>
</dbReference>
<reference evidence="21" key="1">
    <citation type="submission" date="2016-10" db="EMBL/GenBank/DDBJ databases">
        <authorList>
            <person name="Varghese N."/>
            <person name="Submissions S."/>
        </authorList>
    </citation>
    <scope>NUCLEOTIDE SEQUENCE [LARGE SCALE GENOMIC DNA]</scope>
    <source>
        <strain evidence="21">DSM 10014</strain>
    </source>
</reference>
<evidence type="ECO:0000313" key="21">
    <source>
        <dbReference type="Proteomes" id="UP000183076"/>
    </source>
</evidence>
<keyword evidence="9 15" id="KW-0808">Transferase</keyword>
<dbReference type="FunFam" id="3.40.1280.10:FF:000001">
    <property type="entry name" value="tRNA (guanine-N(1)-)-methyltransferase"/>
    <property type="match status" value="1"/>
</dbReference>
<evidence type="ECO:0000256" key="4">
    <source>
        <dbReference type="ARBA" id="ARBA00011738"/>
    </source>
</evidence>
<evidence type="ECO:0000256" key="12">
    <source>
        <dbReference type="ARBA" id="ARBA00029736"/>
    </source>
</evidence>
<dbReference type="GO" id="GO:0002939">
    <property type="term" value="P:tRNA N1-guanine methylation"/>
    <property type="evidence" value="ECO:0007669"/>
    <property type="project" value="TreeGrafter"/>
</dbReference>
<dbReference type="EC" id="2.1.1.228" evidence="5 15"/>
<dbReference type="Pfam" id="PF01746">
    <property type="entry name" value="tRNA_m1G_MT"/>
    <property type="match status" value="1"/>
</dbReference>
<dbReference type="InterPro" id="IPR029026">
    <property type="entry name" value="tRNA_m1G_MTases_N"/>
</dbReference>
<name>A0A1H3CAP2_9RHOB</name>
<feature type="binding site" evidence="15 16">
    <location>
        <begin position="165"/>
        <end position="170"/>
    </location>
    <ligand>
        <name>S-adenosyl-L-methionine</name>
        <dbReference type="ChEBI" id="CHEBI:59789"/>
    </ligand>
</feature>
<dbReference type="EMBL" id="FNNB01000008">
    <property type="protein sequence ID" value="SDX51181.1"/>
    <property type="molecule type" value="Genomic_DNA"/>
</dbReference>
<evidence type="ECO:0000256" key="8">
    <source>
        <dbReference type="ARBA" id="ARBA00022603"/>
    </source>
</evidence>
<dbReference type="STRING" id="60137.SAMN04488041_10871"/>
<feature type="domain" description="tRNA methyltransferase TRMD/TRM10-type" evidence="19">
    <location>
        <begin position="35"/>
        <end position="257"/>
    </location>
</feature>
<evidence type="ECO:0000256" key="1">
    <source>
        <dbReference type="ARBA" id="ARBA00002634"/>
    </source>
</evidence>
<dbReference type="PANTHER" id="PTHR46417">
    <property type="entry name" value="TRNA (GUANINE-N(1)-)-METHYLTRANSFERASE"/>
    <property type="match status" value="1"/>
</dbReference>
<comment type="subunit">
    <text evidence="4 15 17">Homodimer.</text>
</comment>
<keyword evidence="7 15" id="KW-0963">Cytoplasm</keyword>
<evidence type="ECO:0000256" key="10">
    <source>
        <dbReference type="ARBA" id="ARBA00022691"/>
    </source>
</evidence>
<evidence type="ECO:0000256" key="3">
    <source>
        <dbReference type="ARBA" id="ARBA00007630"/>
    </source>
</evidence>
<keyword evidence="10 15" id="KW-0949">S-adenosyl-L-methionine</keyword>
<evidence type="ECO:0000256" key="11">
    <source>
        <dbReference type="ARBA" id="ARBA00022694"/>
    </source>
</evidence>
<dbReference type="NCBIfam" id="TIGR00088">
    <property type="entry name" value="trmD"/>
    <property type="match status" value="1"/>
</dbReference>
<dbReference type="PANTHER" id="PTHR46417:SF1">
    <property type="entry name" value="TRNA (GUANINE-N(1)-)-METHYLTRANSFERASE"/>
    <property type="match status" value="1"/>
</dbReference>
<dbReference type="GO" id="GO:0005829">
    <property type="term" value="C:cytosol"/>
    <property type="evidence" value="ECO:0007669"/>
    <property type="project" value="TreeGrafter"/>
</dbReference>
<dbReference type="SUPFAM" id="SSF75217">
    <property type="entry name" value="alpha/beta knot"/>
    <property type="match status" value="1"/>
</dbReference>
<dbReference type="InterPro" id="IPR016009">
    <property type="entry name" value="tRNA_MeTrfase_TRMD/TRM10"/>
</dbReference>
<dbReference type="RefSeq" id="WP_037941238.1">
    <property type="nucleotide sequence ID" value="NZ_CP081116.1"/>
</dbReference>
<evidence type="ECO:0000256" key="15">
    <source>
        <dbReference type="HAMAP-Rule" id="MF_00605"/>
    </source>
</evidence>
<comment type="similarity">
    <text evidence="3 15 17">Belongs to the RNA methyltransferase TrmD family.</text>
</comment>
<dbReference type="PIRSF" id="PIRSF000386">
    <property type="entry name" value="tRNA_mtase"/>
    <property type="match status" value="1"/>
</dbReference>
<comment type="function">
    <text evidence="1 15 17">Specifically methylates guanosine-37 in various tRNAs.</text>
</comment>
<dbReference type="AlphaFoldDB" id="A0A1H3CAP2"/>
<keyword evidence="8 15" id="KW-0489">Methyltransferase</keyword>
<keyword evidence="11 15" id="KW-0819">tRNA processing</keyword>
<dbReference type="GeneID" id="94020095"/>
<dbReference type="InterPro" id="IPR023148">
    <property type="entry name" value="tRNA_m1G_MeTrfase_C_sf"/>
</dbReference>
<dbReference type="Gene3D" id="3.40.1280.10">
    <property type="match status" value="1"/>
</dbReference>
<evidence type="ECO:0000256" key="17">
    <source>
        <dbReference type="RuleBase" id="RU003464"/>
    </source>
</evidence>
<dbReference type="InterPro" id="IPR029028">
    <property type="entry name" value="Alpha/beta_knot_MTases"/>
</dbReference>
<evidence type="ECO:0000256" key="7">
    <source>
        <dbReference type="ARBA" id="ARBA00022490"/>
    </source>
</evidence>
<dbReference type="CDD" id="cd18080">
    <property type="entry name" value="TrmD-like"/>
    <property type="match status" value="1"/>
</dbReference>
<evidence type="ECO:0000256" key="16">
    <source>
        <dbReference type="PIRSR" id="PIRSR000386-1"/>
    </source>
</evidence>
<dbReference type="HAMAP" id="MF_00605">
    <property type="entry name" value="TrmD"/>
    <property type="match status" value="1"/>
</dbReference>
<accession>A0A1H3CAP2</accession>
<dbReference type="InterPro" id="IPR002649">
    <property type="entry name" value="tRNA_m1G_MeTrfase_TrmD"/>
</dbReference>
<dbReference type="Gene3D" id="1.10.1270.20">
    <property type="entry name" value="tRNA(m1g37)methyltransferase, domain 2"/>
    <property type="match status" value="1"/>
</dbReference>
<feature type="region of interest" description="Disordered" evidence="18">
    <location>
        <begin position="243"/>
        <end position="263"/>
    </location>
</feature>
<evidence type="ECO:0000256" key="6">
    <source>
        <dbReference type="ARBA" id="ARBA00014679"/>
    </source>
</evidence>
<evidence type="ECO:0000256" key="5">
    <source>
        <dbReference type="ARBA" id="ARBA00012807"/>
    </source>
</evidence>